<evidence type="ECO:0000313" key="13">
    <source>
        <dbReference type="Ensembl" id="ENSCMIP00000046927.1"/>
    </source>
</evidence>
<evidence type="ECO:0000256" key="3">
    <source>
        <dbReference type="ARBA" id="ARBA00022692"/>
    </source>
</evidence>
<evidence type="ECO:0000256" key="2">
    <source>
        <dbReference type="ARBA" id="ARBA00004477"/>
    </source>
</evidence>
<dbReference type="PANTHER" id="PTHR10250:SF2">
    <property type="entry name" value="ARACHIDONATE 5-LIPOXYGENASE-ACTIVATING PROTEIN"/>
    <property type="match status" value="1"/>
</dbReference>
<dbReference type="Gene3D" id="1.20.120.550">
    <property type="entry name" value="Membrane associated eicosanoid/glutathione metabolism-like domain"/>
    <property type="match status" value="1"/>
</dbReference>
<proteinExistence type="predicted"/>
<keyword evidence="14" id="KW-1185">Reference proteome</keyword>
<gene>
    <name evidence="13" type="primary">alox5ap</name>
</gene>
<keyword evidence="8" id="KW-0539">Nucleus</keyword>
<reference evidence="13" key="5">
    <citation type="submission" date="2025-09" db="UniProtKB">
        <authorList>
            <consortium name="Ensembl"/>
        </authorList>
    </citation>
    <scope>IDENTIFICATION</scope>
</reference>
<dbReference type="Ensembl" id="ENSCMIT00000047592.1">
    <property type="protein sequence ID" value="ENSCMIP00000046927.1"/>
    <property type="gene ID" value="ENSCMIG00000019271.1"/>
</dbReference>
<dbReference type="GO" id="GO:0008047">
    <property type="term" value="F:enzyme activator activity"/>
    <property type="evidence" value="ECO:0007669"/>
    <property type="project" value="InterPro"/>
</dbReference>
<evidence type="ECO:0000256" key="9">
    <source>
        <dbReference type="ARBA" id="ARBA00037558"/>
    </source>
</evidence>
<dbReference type="FunFam" id="1.20.120.550:FF:000003">
    <property type="entry name" value="Leukotriene C4 synthase"/>
    <property type="match status" value="1"/>
</dbReference>
<dbReference type="AlphaFoldDB" id="A0A4W3JVS8"/>
<name>A0A4W3JVS8_CALMI</name>
<organism evidence="13 14">
    <name type="scientific">Callorhinchus milii</name>
    <name type="common">Ghost shark</name>
    <dbReference type="NCBI Taxonomy" id="7868"/>
    <lineage>
        <taxon>Eukaryota</taxon>
        <taxon>Metazoa</taxon>
        <taxon>Chordata</taxon>
        <taxon>Craniata</taxon>
        <taxon>Vertebrata</taxon>
        <taxon>Chondrichthyes</taxon>
        <taxon>Holocephali</taxon>
        <taxon>Chimaeriformes</taxon>
        <taxon>Callorhinchidae</taxon>
        <taxon>Callorhinchus</taxon>
    </lineage>
</organism>
<feature type="transmembrane region" description="Helical" evidence="12">
    <location>
        <begin position="118"/>
        <end position="139"/>
    </location>
</feature>
<comment type="function">
    <text evidence="9">Required for leukotriene biosynthesis by ALOX5 (5-lipoxygenase). Anchors ALOX5 to the membrane. Binds arachidonic acid, and could play an essential role in the transfer of arachidonic acid to ALOX5. Binds to MK-886, a compound that blocks the biosynthesis of leukotrienes.</text>
</comment>
<dbReference type="PRINTS" id="PR00488">
    <property type="entry name" value="5LPOXGNASEAP"/>
</dbReference>
<feature type="transmembrane region" description="Helical" evidence="12">
    <location>
        <begin position="71"/>
        <end position="97"/>
    </location>
</feature>
<dbReference type="PANTHER" id="PTHR10250">
    <property type="entry name" value="MICROSOMAL GLUTATHIONE S-TRANSFERASE"/>
    <property type="match status" value="1"/>
</dbReference>
<evidence type="ECO:0000256" key="11">
    <source>
        <dbReference type="ARBA" id="ARBA00040386"/>
    </source>
</evidence>
<keyword evidence="4" id="KW-0434">Leukotriene biosynthesis</keyword>
<reference evidence="14" key="1">
    <citation type="journal article" date="2006" name="Science">
        <title>Ancient noncoding elements conserved in the human genome.</title>
        <authorList>
            <person name="Venkatesh B."/>
            <person name="Kirkness E.F."/>
            <person name="Loh Y.H."/>
            <person name="Halpern A.L."/>
            <person name="Lee A.P."/>
            <person name="Johnson J."/>
            <person name="Dandona N."/>
            <person name="Viswanathan L.D."/>
            <person name="Tay A."/>
            <person name="Venter J.C."/>
            <person name="Strausberg R.L."/>
            <person name="Brenner S."/>
        </authorList>
    </citation>
    <scope>NUCLEOTIDE SEQUENCE [LARGE SCALE GENOMIC DNA]</scope>
</reference>
<dbReference type="InParanoid" id="A0A4W3JVS8"/>
<dbReference type="GeneTree" id="ENSGT00940000158706"/>
<evidence type="ECO:0000256" key="10">
    <source>
        <dbReference type="ARBA" id="ARBA00038708"/>
    </source>
</evidence>
<dbReference type="InterPro" id="IPR001446">
    <property type="entry name" value="5_LipOase_AP"/>
</dbReference>
<dbReference type="GO" id="GO:0004364">
    <property type="term" value="F:glutathione transferase activity"/>
    <property type="evidence" value="ECO:0007669"/>
    <property type="project" value="TreeGrafter"/>
</dbReference>
<comment type="subcellular location">
    <subcellularLocation>
        <location evidence="2">Endoplasmic reticulum membrane</location>
        <topology evidence="2">Multi-pass membrane protein</topology>
    </subcellularLocation>
    <subcellularLocation>
        <location evidence="1">Nucleus membrane</location>
        <topology evidence="1">Multi-pass membrane protein</topology>
    </subcellularLocation>
</comment>
<evidence type="ECO:0000256" key="4">
    <source>
        <dbReference type="ARBA" id="ARBA00022751"/>
    </source>
</evidence>
<dbReference type="InterPro" id="IPR023352">
    <property type="entry name" value="MAPEG-like_dom_sf"/>
</dbReference>
<feature type="transmembrane region" description="Helical" evidence="12">
    <location>
        <begin position="20"/>
        <end position="37"/>
    </location>
</feature>
<keyword evidence="6 12" id="KW-1133">Transmembrane helix</keyword>
<dbReference type="GO" id="GO:0019370">
    <property type="term" value="P:leukotriene biosynthetic process"/>
    <property type="evidence" value="ECO:0007669"/>
    <property type="project" value="UniProtKB-KW"/>
</dbReference>
<reference evidence="14" key="3">
    <citation type="journal article" date="2014" name="Nature">
        <title>Elephant shark genome provides unique insights into gnathostome evolution.</title>
        <authorList>
            <consortium name="International Elephant Shark Genome Sequencing Consortium"/>
            <person name="Venkatesh B."/>
            <person name="Lee A.P."/>
            <person name="Ravi V."/>
            <person name="Maurya A.K."/>
            <person name="Lian M.M."/>
            <person name="Swann J.B."/>
            <person name="Ohta Y."/>
            <person name="Flajnik M.F."/>
            <person name="Sutoh Y."/>
            <person name="Kasahara M."/>
            <person name="Hoon S."/>
            <person name="Gangu V."/>
            <person name="Roy S.W."/>
            <person name="Irimia M."/>
            <person name="Korzh V."/>
            <person name="Kondrychyn I."/>
            <person name="Lim Z.W."/>
            <person name="Tay B.H."/>
            <person name="Tohari S."/>
            <person name="Kong K.W."/>
            <person name="Ho S."/>
            <person name="Lorente-Galdos B."/>
            <person name="Quilez J."/>
            <person name="Marques-Bonet T."/>
            <person name="Raney B.J."/>
            <person name="Ingham P.W."/>
            <person name="Tay A."/>
            <person name="Hillier L.W."/>
            <person name="Minx P."/>
            <person name="Boehm T."/>
            <person name="Wilson R.K."/>
            <person name="Brenner S."/>
            <person name="Warren W.C."/>
        </authorList>
    </citation>
    <scope>NUCLEOTIDE SEQUENCE [LARGE SCALE GENOMIC DNA]</scope>
</reference>
<accession>A0A4W3JVS8</accession>
<reference evidence="14" key="2">
    <citation type="journal article" date="2007" name="PLoS Biol.">
        <title>Survey sequencing and comparative analysis of the elephant shark (Callorhinchus milii) genome.</title>
        <authorList>
            <person name="Venkatesh B."/>
            <person name="Kirkness E.F."/>
            <person name="Loh Y.H."/>
            <person name="Halpern A.L."/>
            <person name="Lee A.P."/>
            <person name="Johnson J."/>
            <person name="Dandona N."/>
            <person name="Viswanathan L.D."/>
            <person name="Tay A."/>
            <person name="Venter J.C."/>
            <person name="Strausberg R.L."/>
            <person name="Brenner S."/>
        </authorList>
    </citation>
    <scope>NUCLEOTIDE SEQUENCE [LARGE SCALE GENOMIC DNA]</scope>
</reference>
<dbReference type="GO" id="GO:0004464">
    <property type="term" value="F:leukotriene-C4 synthase activity"/>
    <property type="evidence" value="ECO:0007669"/>
    <property type="project" value="TreeGrafter"/>
</dbReference>
<evidence type="ECO:0000256" key="6">
    <source>
        <dbReference type="ARBA" id="ARBA00022989"/>
    </source>
</evidence>
<evidence type="ECO:0000313" key="14">
    <source>
        <dbReference type="Proteomes" id="UP000314986"/>
    </source>
</evidence>
<evidence type="ECO:0000256" key="5">
    <source>
        <dbReference type="ARBA" id="ARBA00022824"/>
    </source>
</evidence>
<evidence type="ECO:0000256" key="12">
    <source>
        <dbReference type="SAM" id="Phobius"/>
    </source>
</evidence>
<dbReference type="Proteomes" id="UP000314986">
    <property type="component" value="Unassembled WGS sequence"/>
</dbReference>
<keyword evidence="3 12" id="KW-0812">Transmembrane</keyword>
<keyword evidence="5" id="KW-0256">Endoplasmic reticulum</keyword>
<dbReference type="InterPro" id="IPR001129">
    <property type="entry name" value="Membr-assoc_MAPEG"/>
</dbReference>
<dbReference type="SUPFAM" id="SSF161084">
    <property type="entry name" value="MAPEG domain-like"/>
    <property type="match status" value="1"/>
</dbReference>
<comment type="subunit">
    <text evidence="10">Homotrimer. Interacts with LTC4S and ALOX5.</text>
</comment>
<reference evidence="13" key="4">
    <citation type="submission" date="2025-08" db="UniProtKB">
        <authorList>
            <consortium name="Ensembl"/>
        </authorList>
    </citation>
    <scope>IDENTIFICATION</scope>
</reference>
<evidence type="ECO:0000256" key="8">
    <source>
        <dbReference type="ARBA" id="ARBA00023242"/>
    </source>
</evidence>
<dbReference type="GO" id="GO:0004602">
    <property type="term" value="F:glutathione peroxidase activity"/>
    <property type="evidence" value="ECO:0007669"/>
    <property type="project" value="TreeGrafter"/>
</dbReference>
<keyword evidence="7 12" id="KW-0472">Membrane</keyword>
<dbReference type="GO" id="GO:0005789">
    <property type="term" value="C:endoplasmic reticulum membrane"/>
    <property type="evidence" value="ECO:0007669"/>
    <property type="project" value="UniProtKB-SubCell"/>
</dbReference>
<evidence type="ECO:0000256" key="7">
    <source>
        <dbReference type="ARBA" id="ARBA00023136"/>
    </source>
</evidence>
<dbReference type="GO" id="GO:0031965">
    <property type="term" value="C:nuclear membrane"/>
    <property type="evidence" value="ECO:0007669"/>
    <property type="project" value="UniProtKB-SubCell"/>
</dbReference>
<sequence length="165" mass="18458">MTVMCAKQRFWQCDGIAHRAGLRVVFVLVAVFFAYKVEIESKMMTAKSSQRSGFDRVSIANHNCIEVYPTFIVLLWSAGVFCTQAPAAFAGLLYLVVRHKYFIGYLGESNQSLPGFIFGKRLMAFLFIMASAGLINYVLNYFCGVDFLYYIQTASKASAALLLIP</sequence>
<protein>
    <recommendedName>
        <fullName evidence="11">Arachidonate 5-lipoxygenase-activating protein</fullName>
    </recommendedName>
</protein>
<dbReference type="Pfam" id="PF01124">
    <property type="entry name" value="MAPEG"/>
    <property type="match status" value="1"/>
</dbReference>
<dbReference type="STRING" id="7868.ENSCMIP00000046927"/>
<evidence type="ECO:0000256" key="1">
    <source>
        <dbReference type="ARBA" id="ARBA00004232"/>
    </source>
</evidence>
<dbReference type="InterPro" id="IPR050997">
    <property type="entry name" value="MAPEG"/>
</dbReference>